<dbReference type="Proteomes" id="UP000326781">
    <property type="component" value="Segment"/>
</dbReference>
<protein>
    <submittedName>
        <fullName evidence="1">Uncharacterized protein</fullName>
    </submittedName>
</protein>
<keyword evidence="2" id="KW-1185">Reference proteome</keyword>
<evidence type="ECO:0000313" key="2">
    <source>
        <dbReference type="Proteomes" id="UP000326781"/>
    </source>
</evidence>
<evidence type="ECO:0000313" key="1">
    <source>
        <dbReference type="EMBL" id="QFP93788.1"/>
    </source>
</evidence>
<sequence length="74" mass="8570">MFDVQRGVLQRVSQGIFGEGFKRKMPNISKGHFEPYYNQPQPTMLRLSQAVLLGRTQLIFYEPVSLNLEPQTRS</sequence>
<proteinExistence type="predicted"/>
<name>A0A5P8D411_9CAUD</name>
<accession>A0A5P8D411</accession>
<reference evidence="1 2" key="1">
    <citation type="submission" date="2019-08" db="EMBL/GenBank/DDBJ databases">
        <title>Six bacteriophages against potato bacterial diseases.</title>
        <authorList>
            <person name="Zhang X."/>
            <person name="Kering K."/>
        </authorList>
    </citation>
    <scope>NUCLEOTIDE SEQUENCE [LARGE SCALE GENOMIC DNA]</scope>
</reference>
<dbReference type="EMBL" id="MN270891">
    <property type="protein sequence ID" value="QFP93788.1"/>
    <property type="molecule type" value="Genomic_DNA"/>
</dbReference>
<organism evidence="1 2">
    <name type="scientific">Pectobacterium phage Wc4</name>
    <dbReference type="NCBI Taxonomy" id="2652428"/>
    <lineage>
        <taxon>Viruses</taxon>
        <taxon>Duplodnaviria</taxon>
        <taxon>Heunggongvirae</taxon>
        <taxon>Uroviricota</taxon>
        <taxon>Caudoviricetes</taxon>
        <taxon>Andersonviridae</taxon>
        <taxon>Andersonviridae incertae sedis</taxon>
        <taxon>Arnovirus</taxon>
        <taxon>Arnovirus Wc4</taxon>
    </lineage>
</organism>